<evidence type="ECO:0000313" key="2">
    <source>
        <dbReference type="EnsemblMetazoa" id="XP_016989903.1"/>
    </source>
</evidence>
<sequence>MSLDYKHWLLQRVAAFYHSIYFYVSLFSLGYCLLLYQARDRIYQMELSWARISLVYSCAGILALMLTLVAYYTWVAVRLVWRQYCTHSRATQRTRFLFDLYRKQQVGALK</sequence>
<dbReference type="RefSeq" id="XP_016989903.1">
    <property type="nucleotide sequence ID" value="XM_017134414.1"/>
</dbReference>
<organism evidence="4">
    <name type="scientific">Drosophila rhopaloa</name>
    <name type="common">Fruit fly</name>
    <dbReference type="NCBI Taxonomy" id="1041015"/>
    <lineage>
        <taxon>Eukaryota</taxon>
        <taxon>Metazoa</taxon>
        <taxon>Ecdysozoa</taxon>
        <taxon>Arthropoda</taxon>
        <taxon>Hexapoda</taxon>
        <taxon>Insecta</taxon>
        <taxon>Pterygota</taxon>
        <taxon>Neoptera</taxon>
        <taxon>Endopterygota</taxon>
        <taxon>Diptera</taxon>
        <taxon>Brachycera</taxon>
        <taxon>Muscomorpha</taxon>
        <taxon>Ephydroidea</taxon>
        <taxon>Drosophilidae</taxon>
        <taxon>Drosophila</taxon>
        <taxon>Sophophora</taxon>
    </lineage>
</organism>
<dbReference type="Proteomes" id="UP001652680">
    <property type="component" value="Unassembled WGS sequence"/>
</dbReference>
<evidence type="ECO:0000313" key="3">
    <source>
        <dbReference type="Proteomes" id="UP001652680"/>
    </source>
</evidence>
<gene>
    <name evidence="4" type="primary">LOC108052088</name>
    <name evidence="2" type="synonym">108052088</name>
</gene>
<dbReference type="EnsemblMetazoa" id="XM_017134414.1">
    <property type="protein sequence ID" value="XP_016989903.1"/>
    <property type="gene ID" value="LOC108052088"/>
</dbReference>
<dbReference type="OMA" id="QVRHRIY"/>
<accession>A0A6P4FQR6</accession>
<keyword evidence="1" id="KW-1133">Transmembrane helix</keyword>
<dbReference type="GeneID" id="108052088"/>
<protein>
    <submittedName>
        <fullName evidence="4">Uncharacterized protein LOC108052088</fullName>
    </submittedName>
</protein>
<reference evidence="2" key="3">
    <citation type="submission" date="2025-05" db="UniProtKB">
        <authorList>
            <consortium name="EnsemblMetazoa"/>
        </authorList>
    </citation>
    <scope>IDENTIFICATION</scope>
</reference>
<keyword evidence="1" id="KW-0472">Membrane</keyword>
<reference evidence="4" key="2">
    <citation type="submission" date="2025-04" db="UniProtKB">
        <authorList>
            <consortium name="RefSeq"/>
        </authorList>
    </citation>
    <scope>IDENTIFICATION</scope>
</reference>
<keyword evidence="1" id="KW-0812">Transmembrane</keyword>
<dbReference type="AlphaFoldDB" id="A0A6P4FQR6"/>
<evidence type="ECO:0000256" key="1">
    <source>
        <dbReference type="SAM" id="Phobius"/>
    </source>
</evidence>
<dbReference type="OrthoDB" id="7823780at2759"/>
<name>A0A6P4FQR6_DRORH</name>
<proteinExistence type="predicted"/>
<keyword evidence="3" id="KW-1185">Reference proteome</keyword>
<feature type="transmembrane region" description="Helical" evidence="1">
    <location>
        <begin position="50"/>
        <end position="74"/>
    </location>
</feature>
<evidence type="ECO:0000313" key="4">
    <source>
        <dbReference type="RefSeq" id="XP_016989903.1"/>
    </source>
</evidence>
<reference evidence="3" key="1">
    <citation type="journal article" date="2021" name="Elife">
        <title>Highly contiguous assemblies of 101 drosophilid genomes.</title>
        <authorList>
            <person name="Kim B.Y."/>
            <person name="Wang J.R."/>
            <person name="Miller D.E."/>
            <person name="Barmina O."/>
            <person name="Delaney E."/>
            <person name="Thompson A."/>
            <person name="Comeault A.A."/>
            <person name="Peede D."/>
            <person name="D'Agostino E.R."/>
            <person name="Pelaez J."/>
            <person name="Aguilar J.M."/>
            <person name="Haji D."/>
            <person name="Matsunaga T."/>
            <person name="Armstrong E.E."/>
            <person name="Zych M."/>
            <person name="Ogawa Y."/>
            <person name="Stamenkovic-Radak M."/>
            <person name="Jelic M."/>
            <person name="Veselinovic M.S."/>
            <person name="Tanaskovic M."/>
            <person name="Eric P."/>
            <person name="Gao J.J."/>
            <person name="Katoh T.K."/>
            <person name="Toda M.J."/>
            <person name="Watabe H."/>
            <person name="Watada M."/>
            <person name="Davis J.S."/>
            <person name="Moyle L.C."/>
            <person name="Manoli G."/>
            <person name="Bertolini E."/>
            <person name="Kostal V."/>
            <person name="Hawley R.S."/>
            <person name="Takahashi A."/>
            <person name="Jones C.D."/>
            <person name="Price D.K."/>
            <person name="Whiteman N."/>
            <person name="Kopp A."/>
            <person name="Matute D.R."/>
            <person name="Petrov D.A."/>
        </authorList>
    </citation>
    <scope>NUCLEOTIDE SEQUENCE [LARGE SCALE GENOMIC DNA]</scope>
</reference>
<feature type="transmembrane region" description="Helical" evidence="1">
    <location>
        <begin position="20"/>
        <end position="38"/>
    </location>
</feature>